<keyword evidence="1" id="KW-0238">DNA-binding</keyword>
<gene>
    <name evidence="3" type="ORF">ABIE19_002141</name>
</gene>
<name>A0ABV2RCA3_9CAUL</name>
<protein>
    <submittedName>
        <fullName evidence="3">Transcriptional regulator with XRE-family HTH domain</fullName>
    </submittedName>
</protein>
<dbReference type="Proteomes" id="UP001549313">
    <property type="component" value="Unassembled WGS sequence"/>
</dbReference>
<dbReference type="InterPro" id="IPR010982">
    <property type="entry name" value="Lambda_DNA-bd_dom_sf"/>
</dbReference>
<dbReference type="PROSITE" id="PS50943">
    <property type="entry name" value="HTH_CROC1"/>
    <property type="match status" value="1"/>
</dbReference>
<dbReference type="InterPro" id="IPR050807">
    <property type="entry name" value="TransReg_Diox_bact_type"/>
</dbReference>
<evidence type="ECO:0000313" key="3">
    <source>
        <dbReference type="EMBL" id="MET4684211.1"/>
    </source>
</evidence>
<evidence type="ECO:0000313" key="4">
    <source>
        <dbReference type="Proteomes" id="UP001549313"/>
    </source>
</evidence>
<dbReference type="Gene3D" id="1.10.260.40">
    <property type="entry name" value="lambda repressor-like DNA-binding domains"/>
    <property type="match status" value="1"/>
</dbReference>
<dbReference type="Pfam" id="PF01381">
    <property type="entry name" value="HTH_3"/>
    <property type="match status" value="1"/>
</dbReference>
<dbReference type="RefSeq" id="WP_354089167.1">
    <property type="nucleotide sequence ID" value="NZ_JBEPTF010000002.1"/>
</dbReference>
<dbReference type="PANTHER" id="PTHR46797:SF1">
    <property type="entry name" value="METHYLPHOSPHONATE SYNTHASE"/>
    <property type="match status" value="1"/>
</dbReference>
<reference evidence="3 4" key="1">
    <citation type="submission" date="2024-06" db="EMBL/GenBank/DDBJ databases">
        <title>Sorghum-associated microbial communities from plants grown in Nebraska, USA.</title>
        <authorList>
            <person name="Schachtman D."/>
        </authorList>
    </citation>
    <scope>NUCLEOTIDE SEQUENCE [LARGE SCALE GENOMIC DNA]</scope>
    <source>
        <strain evidence="3 4">2814</strain>
    </source>
</reference>
<sequence length="123" mass="13138">MSRRSQDIDHAVGLRIASRRSALGLSQSALGRELGISFQQVQKYESGTNRVSASRLHQIAVALGCSVAEFFPSQHEDQKEGATGMKPLIATAEGRAIAAAFPRIPDLTVRHAVSRVVEALASA</sequence>
<dbReference type="PANTHER" id="PTHR46797">
    <property type="entry name" value="HTH-TYPE TRANSCRIPTIONAL REGULATOR"/>
    <property type="match status" value="1"/>
</dbReference>
<keyword evidence="4" id="KW-1185">Reference proteome</keyword>
<organism evidence="3 4">
    <name type="scientific">Brevundimonas faecalis</name>
    <dbReference type="NCBI Taxonomy" id="947378"/>
    <lineage>
        <taxon>Bacteria</taxon>
        <taxon>Pseudomonadati</taxon>
        <taxon>Pseudomonadota</taxon>
        <taxon>Alphaproteobacteria</taxon>
        <taxon>Caulobacterales</taxon>
        <taxon>Caulobacteraceae</taxon>
        <taxon>Brevundimonas</taxon>
    </lineage>
</organism>
<feature type="domain" description="HTH cro/C1-type" evidence="2">
    <location>
        <begin position="16"/>
        <end position="70"/>
    </location>
</feature>
<dbReference type="InterPro" id="IPR001387">
    <property type="entry name" value="Cro/C1-type_HTH"/>
</dbReference>
<dbReference type="CDD" id="cd00093">
    <property type="entry name" value="HTH_XRE"/>
    <property type="match status" value="1"/>
</dbReference>
<dbReference type="SUPFAM" id="SSF47413">
    <property type="entry name" value="lambda repressor-like DNA-binding domains"/>
    <property type="match status" value="1"/>
</dbReference>
<dbReference type="SMART" id="SM00530">
    <property type="entry name" value="HTH_XRE"/>
    <property type="match status" value="1"/>
</dbReference>
<evidence type="ECO:0000256" key="1">
    <source>
        <dbReference type="ARBA" id="ARBA00023125"/>
    </source>
</evidence>
<comment type="caution">
    <text evidence="3">The sequence shown here is derived from an EMBL/GenBank/DDBJ whole genome shotgun (WGS) entry which is preliminary data.</text>
</comment>
<proteinExistence type="predicted"/>
<accession>A0ABV2RCA3</accession>
<evidence type="ECO:0000259" key="2">
    <source>
        <dbReference type="PROSITE" id="PS50943"/>
    </source>
</evidence>
<dbReference type="EMBL" id="JBEPTF010000002">
    <property type="protein sequence ID" value="MET4684211.1"/>
    <property type="molecule type" value="Genomic_DNA"/>
</dbReference>